<evidence type="ECO:0000256" key="3">
    <source>
        <dbReference type="ARBA" id="ARBA00022536"/>
    </source>
</evidence>
<dbReference type="FunFam" id="2.10.25.10:FF:000586">
    <property type="entry name" value="EGF, latrophilin seven transmembrane domain-containing protein 1"/>
    <property type="match status" value="1"/>
</dbReference>
<evidence type="ECO:0000256" key="10">
    <source>
        <dbReference type="PROSITE-ProRule" id="PRU00076"/>
    </source>
</evidence>
<dbReference type="GO" id="GO:0007189">
    <property type="term" value="P:adenylate cyclase-activating G protein-coupled receptor signaling pathway"/>
    <property type="evidence" value="ECO:0007669"/>
    <property type="project" value="TreeGrafter"/>
</dbReference>
<dbReference type="Gene3D" id="1.20.1070.10">
    <property type="entry name" value="Rhodopsin 7-helix transmembrane proteins"/>
    <property type="match status" value="1"/>
</dbReference>
<dbReference type="Pfam" id="PF16489">
    <property type="entry name" value="GAIN"/>
    <property type="match status" value="1"/>
</dbReference>
<keyword evidence="9" id="KW-1015">Disulfide bond</keyword>
<evidence type="ECO:0000259" key="14">
    <source>
        <dbReference type="PROSITE" id="PS50261"/>
    </source>
</evidence>
<feature type="transmembrane region" description="Helical" evidence="11">
    <location>
        <begin position="595"/>
        <end position="614"/>
    </location>
</feature>
<keyword evidence="4 11" id="KW-0812">Transmembrane</keyword>
<dbReference type="PROSITE" id="PS50221">
    <property type="entry name" value="GAIN_B"/>
    <property type="match status" value="1"/>
</dbReference>
<reference evidence="15" key="2">
    <citation type="submission" date="2025-09" db="UniProtKB">
        <authorList>
            <consortium name="Ensembl"/>
        </authorList>
    </citation>
    <scope>IDENTIFICATION</scope>
</reference>
<feature type="domain" description="EGF-like" evidence="12">
    <location>
        <begin position="55"/>
        <end position="93"/>
    </location>
</feature>
<dbReference type="PROSITE" id="PS00010">
    <property type="entry name" value="ASX_HYDROXYL"/>
    <property type="match status" value="2"/>
</dbReference>
<evidence type="ECO:0000256" key="5">
    <source>
        <dbReference type="ARBA" id="ARBA00022729"/>
    </source>
</evidence>
<evidence type="ECO:0000259" key="13">
    <source>
        <dbReference type="PROSITE" id="PS50221"/>
    </source>
</evidence>
<evidence type="ECO:0000256" key="7">
    <source>
        <dbReference type="ARBA" id="ARBA00022989"/>
    </source>
</evidence>
<evidence type="ECO:0000256" key="1">
    <source>
        <dbReference type="ARBA" id="ARBA00004651"/>
    </source>
</evidence>
<dbReference type="Gene3D" id="2.10.25.10">
    <property type="entry name" value="Laminin"/>
    <property type="match status" value="2"/>
</dbReference>
<dbReference type="InterPro" id="IPR032471">
    <property type="entry name" value="AGRL2-4_GAIN_subdom_A"/>
</dbReference>
<dbReference type="Proteomes" id="UP000694428">
    <property type="component" value="Unplaced"/>
</dbReference>
<evidence type="ECO:0000256" key="4">
    <source>
        <dbReference type="ARBA" id="ARBA00022692"/>
    </source>
</evidence>
<feature type="transmembrane region" description="Helical" evidence="11">
    <location>
        <begin position="508"/>
        <end position="526"/>
    </location>
</feature>
<dbReference type="SMART" id="SM00303">
    <property type="entry name" value="GPS"/>
    <property type="match status" value="1"/>
</dbReference>
<proteinExistence type="predicted"/>
<dbReference type="InterPro" id="IPR000152">
    <property type="entry name" value="EGF-type_Asp/Asn_hydroxyl_site"/>
</dbReference>
<comment type="caution">
    <text evidence="10">Lacks conserved residue(s) required for the propagation of feature annotation.</text>
</comment>
<dbReference type="PROSITE" id="PS01186">
    <property type="entry name" value="EGF_2"/>
    <property type="match status" value="1"/>
</dbReference>
<dbReference type="Ensembl" id="ENSPSTT00000009913.1">
    <property type="protein sequence ID" value="ENSPSTP00000009441.1"/>
    <property type="gene ID" value="ENSPSTG00000006623.1"/>
</dbReference>
<dbReference type="SMART" id="SM00179">
    <property type="entry name" value="EGF_CA"/>
    <property type="match status" value="2"/>
</dbReference>
<dbReference type="PANTHER" id="PTHR12011">
    <property type="entry name" value="ADHESION G-PROTEIN COUPLED RECEPTOR"/>
    <property type="match status" value="1"/>
</dbReference>
<keyword evidence="7 11" id="KW-1133">Transmembrane helix</keyword>
<protein>
    <submittedName>
        <fullName evidence="15">Adhesion G protein-coupled receptor L4</fullName>
    </submittedName>
</protein>
<dbReference type="PRINTS" id="PR00249">
    <property type="entry name" value="GPCRSECRETIN"/>
</dbReference>
<keyword evidence="8 11" id="KW-0472">Membrane</keyword>
<sequence>VCCFSLLSGFTKESAAAASCNMTCHKDARCEVQGGTQGCYCSQGYTGNGITFCYDDNECENATQPCGEHANCTNTVGSYFCMCAPGFKSSNGQKTFVPNDGTSCVDVDECSNEGTVACGDHAKCENVDGGFNCSCKEGYQPSTGKLQFKPNDGTSCQENPEAKCELYKDCVTEHVNKTLAEVSSIVFKIYFYLQVLVNTVNNFLQKDKITIWEALPVDNQRQSLTKLLHTAEQATLLMSQNFKKTTQLDANASDIALKVFAFDSHHMKHIHPHVYTEGDYIKISPKKKEEYQPNGTVAVVFLRYSNIGSLLSSPKNHSSKDSSEQRETVSSSVIAVAISSNPPTLYELEKITFTLKYTKTADKDIKCAFWNYSADTMNGNWATEGCELTHSNSTHISCKCNHLTHFAVLMSSGGSVVSALLIYCFTQYFLSSSFVIFLLQCNLCTFLPLGCYFFYSTNTQFILICSITAGLLHYFLLAAFAWMCIEGIHLYLIVVGVIYNKGFLHKNFYVFGYVSPAVVVGISAALGYKYYGTTEVCWLSTKNNFIWSFIGPACLIILVNLLAFGVIIYKVFRHTAMLKPEVSCYENIRSCARGALALLFLLGATWIFGVLHVVQGSVVTAYLFTIFNAFQGMFIFIFLCVLSRKIQEEYYRLFKNVPCCFGCLR</sequence>
<accession>A0A8C9L8T3</accession>
<dbReference type="GO" id="GO:0005886">
    <property type="term" value="C:plasma membrane"/>
    <property type="evidence" value="ECO:0007669"/>
    <property type="project" value="UniProtKB-SubCell"/>
</dbReference>
<comment type="subcellular location">
    <subcellularLocation>
        <location evidence="1">Cell membrane</location>
        <topology evidence="1">Multi-pass membrane protein</topology>
    </subcellularLocation>
</comment>
<dbReference type="InterPro" id="IPR057244">
    <property type="entry name" value="GAIN_B"/>
</dbReference>
<dbReference type="SUPFAM" id="SSF57196">
    <property type="entry name" value="EGF/Laminin"/>
    <property type="match status" value="2"/>
</dbReference>
<dbReference type="InterPro" id="IPR000203">
    <property type="entry name" value="GPS"/>
</dbReference>
<keyword evidence="5" id="KW-0732">Signal</keyword>
<evidence type="ECO:0000256" key="2">
    <source>
        <dbReference type="ARBA" id="ARBA00022475"/>
    </source>
</evidence>
<feature type="transmembrane region" description="Helical" evidence="11">
    <location>
        <begin position="475"/>
        <end position="499"/>
    </location>
</feature>
<evidence type="ECO:0000313" key="16">
    <source>
        <dbReference type="Proteomes" id="UP000694428"/>
    </source>
</evidence>
<dbReference type="PANTHER" id="PTHR12011:SF59">
    <property type="entry name" value="ADHESION G PROTEIN-COUPLED RECEPTOR L4"/>
    <property type="match status" value="1"/>
</dbReference>
<feature type="domain" description="GAIN-B" evidence="13">
    <location>
        <begin position="244"/>
        <end position="416"/>
    </location>
</feature>
<evidence type="ECO:0000313" key="15">
    <source>
        <dbReference type="Ensembl" id="ENSPSTP00000009441.1"/>
    </source>
</evidence>
<dbReference type="FunFam" id="2.60.220.50:FF:000010">
    <property type="entry name" value="adhesion G protein-coupled receptor L4 isoform X1"/>
    <property type="match status" value="1"/>
</dbReference>
<dbReference type="GO" id="GO:0004930">
    <property type="term" value="F:G protein-coupled receptor activity"/>
    <property type="evidence" value="ECO:0007669"/>
    <property type="project" value="InterPro"/>
</dbReference>
<dbReference type="InterPro" id="IPR000742">
    <property type="entry name" value="EGF"/>
</dbReference>
<dbReference type="PROSITE" id="PS01187">
    <property type="entry name" value="EGF_CA"/>
    <property type="match status" value="2"/>
</dbReference>
<feature type="transmembrane region" description="Helical" evidence="11">
    <location>
        <begin position="620"/>
        <end position="642"/>
    </location>
</feature>
<dbReference type="AlphaFoldDB" id="A0A8C9L8T3"/>
<dbReference type="SMART" id="SM00181">
    <property type="entry name" value="EGF"/>
    <property type="match status" value="3"/>
</dbReference>
<dbReference type="PROSITE" id="PS50261">
    <property type="entry name" value="G_PROTEIN_RECEP_F2_4"/>
    <property type="match status" value="1"/>
</dbReference>
<dbReference type="Pfam" id="PF07645">
    <property type="entry name" value="EGF_CA"/>
    <property type="match status" value="2"/>
</dbReference>
<dbReference type="GO" id="GO:0005509">
    <property type="term" value="F:calcium ion binding"/>
    <property type="evidence" value="ECO:0007669"/>
    <property type="project" value="InterPro"/>
</dbReference>
<feature type="domain" description="EGF-like" evidence="12">
    <location>
        <begin position="106"/>
        <end position="145"/>
    </location>
</feature>
<keyword evidence="2" id="KW-1003">Cell membrane</keyword>
<reference evidence="15" key="1">
    <citation type="submission" date="2025-08" db="UniProtKB">
        <authorList>
            <consortium name="Ensembl"/>
        </authorList>
    </citation>
    <scope>IDENTIFICATION</scope>
</reference>
<dbReference type="InterPro" id="IPR000832">
    <property type="entry name" value="GPCR_2_secretin-like"/>
</dbReference>
<dbReference type="CDD" id="cd00054">
    <property type="entry name" value="EGF_CA"/>
    <property type="match status" value="2"/>
</dbReference>
<keyword evidence="16" id="KW-1185">Reference proteome</keyword>
<dbReference type="PROSITE" id="PS00650">
    <property type="entry name" value="G_PROTEIN_RECEP_F2_2"/>
    <property type="match status" value="1"/>
</dbReference>
<keyword evidence="3 10" id="KW-0245">EGF-like domain</keyword>
<dbReference type="Pfam" id="PF01825">
    <property type="entry name" value="GPS"/>
    <property type="match status" value="1"/>
</dbReference>
<evidence type="ECO:0000256" key="6">
    <source>
        <dbReference type="ARBA" id="ARBA00022737"/>
    </source>
</evidence>
<dbReference type="InterPro" id="IPR001881">
    <property type="entry name" value="EGF-like_Ca-bd_dom"/>
</dbReference>
<dbReference type="InterPro" id="IPR049883">
    <property type="entry name" value="NOTCH1_EGF-like"/>
</dbReference>
<evidence type="ECO:0000256" key="8">
    <source>
        <dbReference type="ARBA" id="ARBA00023136"/>
    </source>
</evidence>
<dbReference type="Pfam" id="PF00002">
    <property type="entry name" value="7tm_2"/>
    <property type="match status" value="1"/>
</dbReference>
<dbReference type="InterPro" id="IPR017983">
    <property type="entry name" value="GPCR_2_secretin-like_CS"/>
</dbReference>
<evidence type="ECO:0000259" key="12">
    <source>
        <dbReference type="PROSITE" id="PS50026"/>
    </source>
</evidence>
<evidence type="ECO:0000256" key="9">
    <source>
        <dbReference type="ARBA" id="ARBA00023157"/>
    </source>
</evidence>
<name>A0A8C9L8T3_PAVCR</name>
<feature type="domain" description="G-protein coupled receptors family 2 profile 2" evidence="14">
    <location>
        <begin position="465"/>
        <end position="643"/>
    </location>
</feature>
<dbReference type="PROSITE" id="PS50026">
    <property type="entry name" value="EGF_3"/>
    <property type="match status" value="2"/>
</dbReference>
<dbReference type="FunFam" id="2.10.25.10:FF:000038">
    <property type="entry name" value="Fibrillin 2"/>
    <property type="match status" value="1"/>
</dbReference>
<feature type="transmembrane region" description="Helical" evidence="11">
    <location>
        <begin position="546"/>
        <end position="569"/>
    </location>
</feature>
<evidence type="ECO:0000256" key="11">
    <source>
        <dbReference type="SAM" id="Phobius"/>
    </source>
</evidence>
<dbReference type="InterPro" id="IPR018097">
    <property type="entry name" value="EGF_Ca-bd_CS"/>
</dbReference>
<organism evidence="15 16">
    <name type="scientific">Pavo cristatus</name>
    <name type="common">Indian peafowl</name>
    <name type="synonym">Blue peafowl</name>
    <dbReference type="NCBI Taxonomy" id="9049"/>
    <lineage>
        <taxon>Eukaryota</taxon>
        <taxon>Metazoa</taxon>
        <taxon>Chordata</taxon>
        <taxon>Craniata</taxon>
        <taxon>Vertebrata</taxon>
        <taxon>Euteleostomi</taxon>
        <taxon>Archelosauria</taxon>
        <taxon>Archosauria</taxon>
        <taxon>Dinosauria</taxon>
        <taxon>Saurischia</taxon>
        <taxon>Theropoda</taxon>
        <taxon>Coelurosauria</taxon>
        <taxon>Aves</taxon>
        <taxon>Neognathae</taxon>
        <taxon>Galloanserae</taxon>
        <taxon>Galliformes</taxon>
        <taxon>Phasianidae</taxon>
        <taxon>Phasianinae</taxon>
        <taxon>Pavo</taxon>
    </lineage>
</organism>
<dbReference type="GO" id="GO:0007166">
    <property type="term" value="P:cell surface receptor signaling pathway"/>
    <property type="evidence" value="ECO:0007669"/>
    <property type="project" value="InterPro"/>
</dbReference>
<dbReference type="InterPro" id="IPR017981">
    <property type="entry name" value="GPCR_2-like_7TM"/>
</dbReference>
<keyword evidence="6" id="KW-0677">Repeat</keyword>